<dbReference type="SUPFAM" id="SSF48371">
    <property type="entry name" value="ARM repeat"/>
    <property type="match status" value="4"/>
</dbReference>
<evidence type="ECO:0000256" key="1">
    <source>
        <dbReference type="ARBA" id="ARBA00005775"/>
    </source>
</evidence>
<feature type="compositionally biased region" description="Low complexity" evidence="6">
    <location>
        <begin position="214"/>
        <end position="229"/>
    </location>
</feature>
<dbReference type="Pfam" id="PF02847">
    <property type="entry name" value="MA3"/>
    <property type="match status" value="1"/>
</dbReference>
<feature type="region of interest" description="Disordered" evidence="6">
    <location>
        <begin position="928"/>
        <end position="949"/>
    </location>
</feature>
<gene>
    <name evidence="9" type="ORF">BOX15_Mlig022532g1</name>
</gene>
<evidence type="ECO:0000259" key="7">
    <source>
        <dbReference type="PROSITE" id="PS51363"/>
    </source>
</evidence>
<feature type="compositionally biased region" description="Low complexity" evidence="6">
    <location>
        <begin position="1207"/>
        <end position="1220"/>
    </location>
</feature>
<keyword evidence="3" id="KW-0597">Phosphoprotein</keyword>
<evidence type="ECO:0000313" key="10">
    <source>
        <dbReference type="Proteomes" id="UP000215902"/>
    </source>
</evidence>
<feature type="compositionally biased region" description="Basic and acidic residues" evidence="6">
    <location>
        <begin position="930"/>
        <end position="949"/>
    </location>
</feature>
<dbReference type="GO" id="GO:0016281">
    <property type="term" value="C:eukaryotic translation initiation factor 4F complex"/>
    <property type="evidence" value="ECO:0007669"/>
    <property type="project" value="TreeGrafter"/>
</dbReference>
<dbReference type="OrthoDB" id="514777at2759"/>
<evidence type="ECO:0000313" key="9">
    <source>
        <dbReference type="EMBL" id="PAA87386.1"/>
    </source>
</evidence>
<dbReference type="InterPro" id="IPR016024">
    <property type="entry name" value="ARM-type_fold"/>
</dbReference>
<dbReference type="InterPro" id="IPR003891">
    <property type="entry name" value="Initiation_fac_eIF4g_MI"/>
</dbReference>
<feature type="region of interest" description="Disordered" evidence="6">
    <location>
        <begin position="1073"/>
        <end position="1255"/>
    </location>
</feature>
<evidence type="ECO:0008006" key="11">
    <source>
        <dbReference type="Google" id="ProtNLM"/>
    </source>
</evidence>
<feature type="compositionally biased region" description="Low complexity" evidence="6">
    <location>
        <begin position="151"/>
        <end position="160"/>
    </location>
</feature>
<feature type="compositionally biased region" description="Polar residues" evidence="6">
    <location>
        <begin position="170"/>
        <end position="179"/>
    </location>
</feature>
<feature type="compositionally biased region" description="Low complexity" evidence="6">
    <location>
        <begin position="189"/>
        <end position="203"/>
    </location>
</feature>
<evidence type="ECO:0000256" key="4">
    <source>
        <dbReference type="ARBA" id="ARBA00022845"/>
    </source>
</evidence>
<feature type="domain" description="MI" evidence="8">
    <location>
        <begin position="1253"/>
        <end position="1377"/>
    </location>
</feature>
<dbReference type="PANTHER" id="PTHR23253">
    <property type="entry name" value="EUKARYOTIC TRANSLATION INITIATION FACTOR 4 GAMMA"/>
    <property type="match status" value="1"/>
</dbReference>
<organism evidence="9 10">
    <name type="scientific">Macrostomum lignano</name>
    <dbReference type="NCBI Taxonomy" id="282301"/>
    <lineage>
        <taxon>Eukaryota</taxon>
        <taxon>Metazoa</taxon>
        <taxon>Spiralia</taxon>
        <taxon>Lophotrochozoa</taxon>
        <taxon>Platyhelminthes</taxon>
        <taxon>Rhabditophora</taxon>
        <taxon>Macrostomorpha</taxon>
        <taxon>Macrostomida</taxon>
        <taxon>Macrostomidae</taxon>
        <taxon>Macrostomum</taxon>
    </lineage>
</organism>
<dbReference type="InterPro" id="IPR003307">
    <property type="entry name" value="W2_domain"/>
</dbReference>
<evidence type="ECO:0000256" key="5">
    <source>
        <dbReference type="ARBA" id="ARBA00022917"/>
    </source>
</evidence>
<evidence type="ECO:0000256" key="6">
    <source>
        <dbReference type="SAM" id="MobiDB-lite"/>
    </source>
</evidence>
<sequence length="1617" mass="181211">MTIFLEMNNRHQQDYQQLPYIQGPYQTEFQEGNRAHLAQNYRYSQGQPQSQVIYGQNPNAAYQQQGAGSLQPGWPAGNMPGQFPPSSMQQQYMAPYVQQPVQPMMHMQHPQVPPGYPQMQPWNAMANYPGSNPQTYGIPAMQQQPPPPHHQQPNPAYPQQFVPGAYASGTRPQTGQLHSRAQFHPSGPGPEQHQPAPQQQQNPNTKEVHMDKPATSTSAAGSAAADTHQPSPPPPQLSGPAHRPSRGLTIEKPPADGQTVQKDLLKLRATAKPATAAAQQPTSTTPAAPHAAAATVEPHPAALSAAVFAPAAQPESNSIKLSPLVQPNFKPEPSTKLDKKLKYDRDFLLSLQFTDLSCQRPQLPGDIPELLPRSDSANSEWTAITTTHKAQKMDAHKMVVGSNQEQGQSQTRLGYATSQVPARCPPALEASSRKELTYSYLQEECCQPFSELQCFKSEADVDFSGCPVTPDAEELAEIGLKIRPIFESLDQSNLESSLQQLKSFYELMTLAGLWACADAVYQKATGKRSDAGLCAEFSSQLVHLKANFQGASNDGHWQFVSFKSLLMHKCQEALRAPLIEQLARVAAHWQSKIDAEVSDDGKKVLEERTDEQVKDARTRYYGNIVFVGELYLRGVLPVAEVHRGIQSLLKSESYSYSDGSLADSLECLCDLMKIIKNKLIDEGQHSALDRYFSDRYFRLIRNDIVAPETRVRLCEIVGTRGVQSAGGLRAPWRNAFSDIVPQPTQPPPRTVHVFDSTPTFVAQPNTSYRSQPKPAPKPLFVVELRKDKVDLRKADCPYVPGFLQKKPDDQEQLKKEKTERNIRSILNKIAPQNFESCFSQLTTTCDIGSIQGLNACVDIIFEKSTREILYSSVYAEICKRLAFLKVSFPEQSQENKQFIGFRSLLLKKCQEMFETPLKKQMEQKGAQWQEKIDAEEKEDKKKALEEERDEQMKKAKDQYYGNIRFIGELFMKDILTANIIHQCIVSQLKSDHSSKSMFTESLECLCELLKTVGKKLESENNSKARIDQYFERIKKLINSKEIESKVRFRLQDIVEMRQRNWERREMEIRLHERPMTKEELEQKARQESRKQQLAGMQQQQTRGGRQGCFSRPPAWPTPAANSEWTAVTTTRKAQKMDARKMVIGSSQEQGQSQTRFSSSRKSLVAKARPGGKDDGGRGTPRLGSQKNSRESSASRGTSREASLHLDPQQLQQPAVAALAASGKMPRSQSSQELPARAVESPRSVEPPPIPRDVLERKSKNIMMEWLGSLCSLEDTKSNFIEISRHPEISAFVEVNAEHLLNENSKELRERGGQLLFELLHSELLSSKDLIEGFSPIMEMADDFLSDFPLLSSYLGEIFSSFVQKAASYLSCVQQLVLRIPADLRDSSRRPLRGEVVSRALHLASGRLDHDRVGAAFREAGMAWHSLLELPQADAADFVAANKLEFTLHETTLSPSPIALDVVGERIEQKIGNADGDASAKDLLSEELIALIEKEVDKKQMESREFIRVLVRSVCRGCTQSKKLNKPLFLLVKPVLMRHIETHEQQQQWVLSATCDTIKSAGLSLELINDLFFAYLDNAIICEDSFKQWYQEAGKELQDATQVFINTLESTHSPSTDS</sequence>
<protein>
    <recommendedName>
        <fullName evidence="11">MI domain-containing protein</fullName>
    </recommendedName>
</protein>
<evidence type="ECO:0000259" key="8">
    <source>
        <dbReference type="PROSITE" id="PS51366"/>
    </source>
</evidence>
<reference evidence="9 10" key="1">
    <citation type="submission" date="2017-06" db="EMBL/GenBank/DDBJ databases">
        <title>A platform for efficient transgenesis in Macrostomum lignano, a flatworm model organism for stem cell research.</title>
        <authorList>
            <person name="Berezikov E."/>
        </authorList>
    </citation>
    <scope>NUCLEOTIDE SEQUENCE [LARGE SCALE GENOMIC DNA]</scope>
    <source>
        <strain evidence="9">DV1</strain>
        <tissue evidence="9">Whole organism</tissue>
    </source>
</reference>
<feature type="region of interest" description="Disordered" evidence="6">
    <location>
        <begin position="128"/>
        <end position="257"/>
    </location>
</feature>
<dbReference type="Pfam" id="PF02854">
    <property type="entry name" value="MIF4G"/>
    <property type="match status" value="2"/>
</dbReference>
<dbReference type="InterPro" id="IPR003890">
    <property type="entry name" value="MIF4G-like_typ-3"/>
</dbReference>
<dbReference type="Gene3D" id="1.25.40.180">
    <property type="match status" value="4"/>
</dbReference>
<comment type="similarity">
    <text evidence="1">Belongs to the eukaryotic initiation factor 4G family.</text>
</comment>
<dbReference type="GO" id="GO:0003729">
    <property type="term" value="F:mRNA binding"/>
    <property type="evidence" value="ECO:0007669"/>
    <property type="project" value="TreeGrafter"/>
</dbReference>
<keyword evidence="4" id="KW-0810">Translation regulation</keyword>
<keyword evidence="5" id="KW-0648">Protein biosynthesis</keyword>
<feature type="compositionally biased region" description="Polar residues" evidence="6">
    <location>
        <begin position="1144"/>
        <end position="1161"/>
    </location>
</feature>
<dbReference type="GO" id="GO:0006417">
    <property type="term" value="P:regulation of translation"/>
    <property type="evidence" value="ECO:0007669"/>
    <property type="project" value="UniProtKB-KW"/>
</dbReference>
<dbReference type="SMART" id="SM00543">
    <property type="entry name" value="MIF4G"/>
    <property type="match status" value="2"/>
</dbReference>
<dbReference type="STRING" id="282301.A0A267GMY8"/>
<feature type="compositionally biased region" description="Polar residues" evidence="6">
    <location>
        <begin position="1182"/>
        <end position="1196"/>
    </location>
</feature>
<dbReference type="PROSITE" id="PS51366">
    <property type="entry name" value="MI"/>
    <property type="match status" value="1"/>
</dbReference>
<dbReference type="EMBL" id="NIVC01000236">
    <property type="protein sequence ID" value="PAA87386.1"/>
    <property type="molecule type" value="Genomic_DNA"/>
</dbReference>
<feature type="compositionally biased region" description="Polar residues" evidence="6">
    <location>
        <begin position="1119"/>
        <end position="1131"/>
    </location>
</feature>
<dbReference type="GO" id="GO:0003743">
    <property type="term" value="F:translation initiation factor activity"/>
    <property type="evidence" value="ECO:0007669"/>
    <property type="project" value="UniProtKB-KW"/>
</dbReference>
<evidence type="ECO:0000256" key="2">
    <source>
        <dbReference type="ARBA" id="ARBA00022540"/>
    </source>
</evidence>
<keyword evidence="10" id="KW-1185">Reference proteome</keyword>
<feature type="region of interest" description="Disordered" evidence="6">
    <location>
        <begin position="271"/>
        <end position="292"/>
    </location>
</feature>
<feature type="compositionally biased region" description="Basic and acidic residues" evidence="6">
    <location>
        <begin position="1073"/>
        <end position="1090"/>
    </location>
</feature>
<accession>A0A267GMY8</accession>
<feature type="domain" description="W2" evidence="7">
    <location>
        <begin position="1452"/>
        <end position="1617"/>
    </location>
</feature>
<comment type="caution">
    <text evidence="9">The sequence shown here is derived from an EMBL/GenBank/DDBJ whole genome shotgun (WGS) entry which is preliminary data.</text>
</comment>
<dbReference type="PANTHER" id="PTHR23253:SF78">
    <property type="entry name" value="EUKARYOTIC TRANSLATION INITIATION FACTOR 4G1, ISOFORM B-RELATED"/>
    <property type="match status" value="1"/>
</dbReference>
<dbReference type="Proteomes" id="UP000215902">
    <property type="component" value="Unassembled WGS sequence"/>
</dbReference>
<dbReference type="PROSITE" id="PS51363">
    <property type="entry name" value="W2"/>
    <property type="match status" value="1"/>
</dbReference>
<proteinExistence type="inferred from homology"/>
<keyword evidence="2" id="KW-0396">Initiation factor</keyword>
<name>A0A267GMY8_9PLAT</name>
<evidence type="ECO:0000256" key="3">
    <source>
        <dbReference type="ARBA" id="ARBA00022553"/>
    </source>
</evidence>